<keyword evidence="2" id="KW-1185">Reference proteome</keyword>
<gene>
    <name evidence="1" type="ORF">ACFSJU_00930</name>
</gene>
<dbReference type="Pfam" id="PF13645">
    <property type="entry name" value="YkuD_2"/>
    <property type="match status" value="1"/>
</dbReference>
<evidence type="ECO:0000313" key="2">
    <source>
        <dbReference type="Proteomes" id="UP001597387"/>
    </source>
</evidence>
<protein>
    <submittedName>
        <fullName evidence="1">Murein L,D-transpeptidase catalytic domain family protein</fullName>
    </submittedName>
</protein>
<proteinExistence type="predicted"/>
<dbReference type="Proteomes" id="UP001597387">
    <property type="component" value="Unassembled WGS sequence"/>
</dbReference>
<comment type="caution">
    <text evidence="1">The sequence shown here is derived from an EMBL/GenBank/DDBJ whole genome shotgun (WGS) entry which is preliminary data.</text>
</comment>
<dbReference type="PANTHER" id="PTHR38477:SF1">
    <property type="entry name" value="MUREIN L,D-TRANSPEPTIDASE CATALYTIC DOMAIN FAMILY PROTEIN"/>
    <property type="match status" value="1"/>
</dbReference>
<organism evidence="1 2">
    <name type="scientific">Paradesertivirga mongoliensis</name>
    <dbReference type="NCBI Taxonomy" id="2100740"/>
    <lineage>
        <taxon>Bacteria</taxon>
        <taxon>Pseudomonadati</taxon>
        <taxon>Bacteroidota</taxon>
        <taxon>Sphingobacteriia</taxon>
        <taxon>Sphingobacteriales</taxon>
        <taxon>Sphingobacteriaceae</taxon>
        <taxon>Paradesertivirga</taxon>
    </lineage>
</organism>
<dbReference type="EMBL" id="JBHUHZ010000001">
    <property type="protein sequence ID" value="MFD2160938.1"/>
    <property type="molecule type" value="Genomic_DNA"/>
</dbReference>
<dbReference type="PANTHER" id="PTHR38477">
    <property type="entry name" value="HYPOTHETICAL EXPORTED PROTEIN"/>
    <property type="match status" value="1"/>
</dbReference>
<name>A0ABW4ZFX8_9SPHI</name>
<accession>A0ABW4ZFX8</accession>
<sequence>MRKRIFRGASFILLTLSIPAIGWGLKEKEVISNTAVAQESVQTTITSGTASAEELFSQHITEIYDSAKLSAASLDFEVFKKALTGYYHLKGDYKISGDKQIISIVDFTKPSSKKRLWIVDLEKRKILFHTLVAHGRGSGGLNAEKFSNTSESHQSSLGFYVTDDTYFGKHGLSLRLKGLDKGYNTNAFARAIVVHGADYVSQSFVNQNGYLGRSHGCPAVPVELTNDIIKTIKGKTAMFLYSDSTPVKYSSNFLDVQTAASKFVSASQSLATL</sequence>
<dbReference type="InterPro" id="IPR032676">
    <property type="entry name" value="YkuD_2"/>
</dbReference>
<dbReference type="RefSeq" id="WP_255905199.1">
    <property type="nucleotide sequence ID" value="NZ_JAFMZO010000005.1"/>
</dbReference>
<evidence type="ECO:0000313" key="1">
    <source>
        <dbReference type="EMBL" id="MFD2160938.1"/>
    </source>
</evidence>
<reference evidence="2" key="1">
    <citation type="journal article" date="2019" name="Int. J. Syst. Evol. Microbiol.">
        <title>The Global Catalogue of Microorganisms (GCM) 10K type strain sequencing project: providing services to taxonomists for standard genome sequencing and annotation.</title>
        <authorList>
            <consortium name="The Broad Institute Genomics Platform"/>
            <consortium name="The Broad Institute Genome Sequencing Center for Infectious Disease"/>
            <person name="Wu L."/>
            <person name="Ma J."/>
        </authorList>
    </citation>
    <scope>NUCLEOTIDE SEQUENCE [LARGE SCALE GENOMIC DNA]</scope>
    <source>
        <strain evidence="2">KCTC 42217</strain>
    </source>
</reference>